<gene>
    <name evidence="2" type="ORF">NDU88_008339</name>
</gene>
<feature type="compositionally biased region" description="Polar residues" evidence="1">
    <location>
        <begin position="78"/>
        <end position="88"/>
    </location>
</feature>
<feature type="compositionally biased region" description="Basic and acidic residues" evidence="1">
    <location>
        <begin position="50"/>
        <end position="65"/>
    </location>
</feature>
<keyword evidence="3" id="KW-1185">Reference proteome</keyword>
<comment type="caution">
    <text evidence="2">The sequence shown here is derived from an EMBL/GenBank/DDBJ whole genome shotgun (WGS) entry which is preliminary data.</text>
</comment>
<reference evidence="2" key="1">
    <citation type="journal article" date="2022" name="bioRxiv">
        <title>Sequencing and chromosome-scale assembly of the giantPleurodeles waltlgenome.</title>
        <authorList>
            <person name="Brown T."/>
            <person name="Elewa A."/>
            <person name="Iarovenko S."/>
            <person name="Subramanian E."/>
            <person name="Araus A.J."/>
            <person name="Petzold A."/>
            <person name="Susuki M."/>
            <person name="Suzuki K.-i.T."/>
            <person name="Hayashi T."/>
            <person name="Toyoda A."/>
            <person name="Oliveira C."/>
            <person name="Osipova E."/>
            <person name="Leigh N.D."/>
            <person name="Simon A."/>
            <person name="Yun M.H."/>
        </authorList>
    </citation>
    <scope>NUCLEOTIDE SEQUENCE</scope>
    <source>
        <strain evidence="2">20211129_DDA</strain>
        <tissue evidence="2">Liver</tissue>
    </source>
</reference>
<dbReference type="AlphaFoldDB" id="A0AAV7NXJ1"/>
<proteinExistence type="predicted"/>
<evidence type="ECO:0000313" key="2">
    <source>
        <dbReference type="EMBL" id="KAJ1120164.1"/>
    </source>
</evidence>
<organism evidence="2 3">
    <name type="scientific">Pleurodeles waltl</name>
    <name type="common">Iberian ribbed newt</name>
    <dbReference type="NCBI Taxonomy" id="8319"/>
    <lineage>
        <taxon>Eukaryota</taxon>
        <taxon>Metazoa</taxon>
        <taxon>Chordata</taxon>
        <taxon>Craniata</taxon>
        <taxon>Vertebrata</taxon>
        <taxon>Euteleostomi</taxon>
        <taxon>Amphibia</taxon>
        <taxon>Batrachia</taxon>
        <taxon>Caudata</taxon>
        <taxon>Salamandroidea</taxon>
        <taxon>Salamandridae</taxon>
        <taxon>Pleurodelinae</taxon>
        <taxon>Pleurodeles</taxon>
    </lineage>
</organism>
<name>A0AAV7NXJ1_PLEWA</name>
<evidence type="ECO:0000313" key="3">
    <source>
        <dbReference type="Proteomes" id="UP001066276"/>
    </source>
</evidence>
<feature type="region of interest" description="Disordered" evidence="1">
    <location>
        <begin position="41"/>
        <end position="159"/>
    </location>
</feature>
<protein>
    <submittedName>
        <fullName evidence="2">Uncharacterized protein</fullName>
    </submittedName>
</protein>
<accession>A0AAV7NXJ1</accession>
<dbReference type="EMBL" id="JANPWB010000012">
    <property type="protein sequence ID" value="KAJ1120164.1"/>
    <property type="molecule type" value="Genomic_DNA"/>
</dbReference>
<sequence length="200" mass="21532">MEAAGDAHSAVNTEKTLLTTRKQAPLSEQASTFVYLCPCDGPLLTGPSEEVERSDTAASNPEKEGVASNPLQLPGPTGQRQTFHTSEGLQERRIPAGKGRRAEEAGVMGGDDGRFVQSQETIQEPSGLGKLSESDPEGSPALPAAREVPPRSFQPRFRRSVARPGASYLRLRERQGWLRGGGKERRENAIKEGARGEIGE</sequence>
<feature type="compositionally biased region" description="Basic and acidic residues" evidence="1">
    <location>
        <begin position="89"/>
        <end position="104"/>
    </location>
</feature>
<dbReference type="Proteomes" id="UP001066276">
    <property type="component" value="Chromosome 8"/>
</dbReference>
<evidence type="ECO:0000256" key="1">
    <source>
        <dbReference type="SAM" id="MobiDB-lite"/>
    </source>
</evidence>
<feature type="region of interest" description="Disordered" evidence="1">
    <location>
        <begin position="172"/>
        <end position="200"/>
    </location>
</feature>